<reference evidence="1" key="1">
    <citation type="submission" date="2019-11" db="EMBL/GenBank/DDBJ databases">
        <title>Nori genome reveals adaptations in red seaweeds to the harsh intertidal environment.</title>
        <authorList>
            <person name="Wang D."/>
            <person name="Mao Y."/>
        </authorList>
    </citation>
    <scope>NUCLEOTIDE SEQUENCE</scope>
    <source>
        <tissue evidence="1">Gametophyte</tissue>
    </source>
</reference>
<protein>
    <submittedName>
        <fullName evidence="1">Uncharacterized protein</fullName>
    </submittedName>
</protein>
<gene>
    <name evidence="1" type="ORF">I4F81_000936</name>
</gene>
<proteinExistence type="predicted"/>
<comment type="caution">
    <text evidence="1">The sequence shown here is derived from an EMBL/GenBank/DDBJ whole genome shotgun (WGS) entry which is preliminary data.</text>
</comment>
<dbReference type="Proteomes" id="UP000798662">
    <property type="component" value="Chromosome 1"/>
</dbReference>
<name>A0ACC3BLF3_PYRYE</name>
<dbReference type="EMBL" id="CM020618">
    <property type="protein sequence ID" value="KAK1858327.1"/>
    <property type="molecule type" value="Genomic_DNA"/>
</dbReference>
<accession>A0ACC3BLF3</accession>
<sequence>MRRVRRAAAAVGRPTAQGGRGSRGEGSFMAVWGGGGGDGGVPRPRAAAGRRGSKSAGGATGGGGCGTTQRPRGAAAAWAPWQRRGRAGARRGGQRRRRQRRRRPAGGVGRGRRRRRRGPRRCTRAHVTCRTRGGGPSVRAGEPCRRPRPRVGGRVGEGQARRSPPARVGALVPRAHLLDARRRAPAVARTHLSDRYLSRCPTAARRAGVDPLNHMASSASAVAPRGTRRTSTNDPHRPSHPCPPALVSQQPWDVHQQTSKPHLHLPTPSPPYPHYHHKEDEKKDEHPACRGAPASPRTTPHATRTTTTEKMRKKTSTRRAEAHQPHPAQPPTLPALPPQRRREKRRAPGVQRRTSLTPHNPPRYPPPPPLPYPRRLHTSSCSSVKRWVWASMERGRWGGVSGC</sequence>
<organism evidence="1 2">
    <name type="scientific">Pyropia yezoensis</name>
    <name type="common">Susabi-nori</name>
    <name type="synonym">Porphyra yezoensis</name>
    <dbReference type="NCBI Taxonomy" id="2788"/>
    <lineage>
        <taxon>Eukaryota</taxon>
        <taxon>Rhodophyta</taxon>
        <taxon>Bangiophyceae</taxon>
        <taxon>Bangiales</taxon>
        <taxon>Bangiaceae</taxon>
        <taxon>Pyropia</taxon>
    </lineage>
</organism>
<keyword evidence="2" id="KW-1185">Reference proteome</keyword>
<evidence type="ECO:0000313" key="1">
    <source>
        <dbReference type="EMBL" id="KAK1858327.1"/>
    </source>
</evidence>
<evidence type="ECO:0000313" key="2">
    <source>
        <dbReference type="Proteomes" id="UP000798662"/>
    </source>
</evidence>